<evidence type="ECO:0000256" key="4">
    <source>
        <dbReference type="SAM" id="Coils"/>
    </source>
</evidence>
<evidence type="ECO:0000313" key="6">
    <source>
        <dbReference type="EMBL" id="KAJ0979325.1"/>
    </source>
</evidence>
<evidence type="ECO:0000256" key="3">
    <source>
        <dbReference type="PROSITE-ProRule" id="PRU00221"/>
    </source>
</evidence>
<dbReference type="AlphaFoldDB" id="A0A9D5CT06"/>
<dbReference type="OrthoDB" id="4869960at2759"/>
<evidence type="ECO:0000256" key="1">
    <source>
        <dbReference type="ARBA" id="ARBA00009778"/>
    </source>
</evidence>
<dbReference type="SMART" id="SM00320">
    <property type="entry name" value="WD40"/>
    <property type="match status" value="7"/>
</dbReference>
<evidence type="ECO:0000256" key="2">
    <source>
        <dbReference type="ARBA" id="ARBA00023054"/>
    </source>
</evidence>
<dbReference type="PROSITE" id="PS50082">
    <property type="entry name" value="WD_REPEATS_2"/>
    <property type="match status" value="2"/>
</dbReference>
<dbReference type="InterPro" id="IPR029688">
    <property type="entry name" value="ICR"/>
</dbReference>
<evidence type="ECO:0000256" key="5">
    <source>
        <dbReference type="SAM" id="MobiDB-lite"/>
    </source>
</evidence>
<dbReference type="Proteomes" id="UP001085076">
    <property type="component" value="Miscellaneous, Linkage group lg03"/>
</dbReference>
<comment type="caution">
    <text evidence="6">The sequence shown here is derived from an EMBL/GenBank/DDBJ whole genome shotgun (WGS) entry which is preliminary data.</text>
</comment>
<feature type="repeat" description="WD" evidence="3">
    <location>
        <begin position="52"/>
        <end position="84"/>
    </location>
</feature>
<name>A0A9D5CT06_9LILI</name>
<dbReference type="PROSITE" id="PS50294">
    <property type="entry name" value="WD_REPEATS_REGION"/>
    <property type="match status" value="2"/>
</dbReference>
<dbReference type="PANTHER" id="PTHR34224:SF4">
    <property type="entry name" value="INTERACTOR OF CONSTITUTIVE ACTIVE ROPS 2, CHLOROPLASTIC"/>
    <property type="match status" value="1"/>
</dbReference>
<feature type="region of interest" description="Disordered" evidence="5">
    <location>
        <begin position="439"/>
        <end position="503"/>
    </location>
</feature>
<dbReference type="Pfam" id="PF00400">
    <property type="entry name" value="WD40"/>
    <property type="match status" value="2"/>
</dbReference>
<dbReference type="InterPro" id="IPR001680">
    <property type="entry name" value="WD40_rpt"/>
</dbReference>
<protein>
    <submittedName>
        <fullName evidence="6">Uncharacterized protein</fullName>
    </submittedName>
</protein>
<organism evidence="6 7">
    <name type="scientific">Dioscorea zingiberensis</name>
    <dbReference type="NCBI Taxonomy" id="325984"/>
    <lineage>
        <taxon>Eukaryota</taxon>
        <taxon>Viridiplantae</taxon>
        <taxon>Streptophyta</taxon>
        <taxon>Embryophyta</taxon>
        <taxon>Tracheophyta</taxon>
        <taxon>Spermatophyta</taxon>
        <taxon>Magnoliopsida</taxon>
        <taxon>Liliopsida</taxon>
        <taxon>Dioscoreales</taxon>
        <taxon>Dioscoreaceae</taxon>
        <taxon>Dioscorea</taxon>
    </lineage>
</organism>
<proteinExistence type="inferred from homology"/>
<comment type="similarity">
    <text evidence="1">Belongs to the ICR family.</text>
</comment>
<accession>A0A9D5CT06</accession>
<gene>
    <name evidence="6" type="ORF">J5N97_014799</name>
</gene>
<sequence length="832" mass="93433">MGSRARLSSQVSPQLCPVVLRRELGLSNTRAFALRVSSSESLIKRVDHYKNLVGHRGIIHTVRFNDSGQFIISAADDKNVIIWDWAEGTQKFVYPTGHEEKVLDAQILPFTGDCSIITSSVDGQVRLAEVTDDGLVTITVLGTHYGRVPQLAIEPGSPRIFYSCGEDGIVQRFDLRSPTPTRLFSCISFSGTGLPVQLRCINMDPRNSNYFAIGGFEQFVRLYDIRNYRWDASTCCDLPVTTYCPHHLMDSLDNRITGLAYSNKSELLASYDDEQVYLFERNMGIGPIPTSVSEEHLQSLPQPQAYFGRSNVLAFKSVAFFGRSEDYVVTGSDCSNIFIWRKKGGKLLRKMVGDARNVHCVSTHPDALFLGSGGNDGIVKVWAPVGETPVEEEPELGFIGREAKLVGEDEEEAGEDSNTTFKEEFSSGFKFKDFIEMQTSKTRTGSSDGPQRLSPKSTRANKTSGSESDSNTTNTSKRASIEKSPKVVARRSPRSPVTEKKHVSRLSELELQLAQLQEELKKTKDQLNSSEAWKRKAQQEAEEAKMQLMAMKVKLEDSEHQFVEFSAAEEERIQELRKISQDRDREWQSELEAMQKQHSMDSTALSSAMNEMQRLKVQLDIVIKSEAAYAKQYELAHTELQTMKQDIALEAAEIKHQEQQIQNTLHLHSVHELMEQMKIVTESELKNANAEISELKKANMELEVSELKAKLMDKETELQSIAEENKEQELAIRNKGQQLDIAQTLNAEMEAELGRLRVQADQWRKAAEAAAAVLTTGNFLERTQSMDTDYGKLTSSPPFSDDLSDDSPKKKKNNNMLKKIGGLWKKGRGTNN</sequence>
<reference evidence="6" key="1">
    <citation type="submission" date="2021-03" db="EMBL/GenBank/DDBJ databases">
        <authorList>
            <person name="Li Z."/>
            <person name="Yang C."/>
        </authorList>
    </citation>
    <scope>NUCLEOTIDE SEQUENCE</scope>
    <source>
        <strain evidence="6">Dzin_1.0</strain>
        <tissue evidence="6">Leaf</tissue>
    </source>
</reference>
<feature type="coiled-coil region" evidence="4">
    <location>
        <begin position="640"/>
        <end position="766"/>
    </location>
</feature>
<reference evidence="6" key="2">
    <citation type="journal article" date="2022" name="Hortic Res">
        <title>The genome of Dioscorea zingiberensis sheds light on the biosynthesis, origin and evolution of the medicinally important diosgenin saponins.</title>
        <authorList>
            <person name="Li Y."/>
            <person name="Tan C."/>
            <person name="Li Z."/>
            <person name="Guo J."/>
            <person name="Li S."/>
            <person name="Chen X."/>
            <person name="Wang C."/>
            <person name="Dai X."/>
            <person name="Yang H."/>
            <person name="Song W."/>
            <person name="Hou L."/>
            <person name="Xu J."/>
            <person name="Tong Z."/>
            <person name="Xu A."/>
            <person name="Yuan X."/>
            <person name="Wang W."/>
            <person name="Yang Q."/>
            <person name="Chen L."/>
            <person name="Sun Z."/>
            <person name="Wang K."/>
            <person name="Pan B."/>
            <person name="Chen J."/>
            <person name="Bao Y."/>
            <person name="Liu F."/>
            <person name="Qi X."/>
            <person name="Gang D.R."/>
            <person name="Wen J."/>
            <person name="Li J."/>
        </authorList>
    </citation>
    <scope>NUCLEOTIDE SEQUENCE</scope>
    <source>
        <strain evidence="6">Dzin_1.0</strain>
    </source>
</reference>
<feature type="repeat" description="WD" evidence="3">
    <location>
        <begin position="351"/>
        <end position="382"/>
    </location>
</feature>
<keyword evidence="3" id="KW-0853">WD repeat</keyword>
<dbReference type="InterPro" id="IPR015943">
    <property type="entry name" value="WD40/YVTN_repeat-like_dom_sf"/>
</dbReference>
<keyword evidence="2 4" id="KW-0175">Coiled coil</keyword>
<feature type="compositionally biased region" description="Polar residues" evidence="5">
    <location>
        <begin position="439"/>
        <end position="478"/>
    </location>
</feature>
<feature type="region of interest" description="Disordered" evidence="5">
    <location>
        <begin position="788"/>
        <end position="832"/>
    </location>
</feature>
<evidence type="ECO:0000313" key="7">
    <source>
        <dbReference type="Proteomes" id="UP001085076"/>
    </source>
</evidence>
<dbReference type="EMBL" id="JAGGNH010000003">
    <property type="protein sequence ID" value="KAJ0979325.1"/>
    <property type="molecule type" value="Genomic_DNA"/>
</dbReference>
<keyword evidence="7" id="KW-1185">Reference proteome</keyword>
<dbReference type="PANTHER" id="PTHR34224">
    <property type="entry name" value="INTERACTOR OF CONSTITUTIVE ACTIVE ROPS 2, CHLOROPLASTIC-RELATED"/>
    <property type="match status" value="1"/>
</dbReference>
<dbReference type="SUPFAM" id="SSF50978">
    <property type="entry name" value="WD40 repeat-like"/>
    <property type="match status" value="1"/>
</dbReference>
<dbReference type="InterPro" id="IPR036322">
    <property type="entry name" value="WD40_repeat_dom_sf"/>
</dbReference>
<dbReference type="Gene3D" id="2.130.10.10">
    <property type="entry name" value="YVTN repeat-like/Quinoprotein amine dehydrogenase"/>
    <property type="match status" value="2"/>
</dbReference>